<keyword evidence="2" id="KW-1185">Reference proteome</keyword>
<organism evidence="1 2">
    <name type="scientific">Pedobacter metabolipauper</name>
    <dbReference type="NCBI Taxonomy" id="425513"/>
    <lineage>
        <taxon>Bacteria</taxon>
        <taxon>Pseudomonadati</taxon>
        <taxon>Bacteroidota</taxon>
        <taxon>Sphingobacteriia</taxon>
        <taxon>Sphingobacteriales</taxon>
        <taxon>Sphingobacteriaceae</taxon>
        <taxon>Pedobacter</taxon>
    </lineage>
</organism>
<dbReference type="Gene3D" id="2.60.40.2410">
    <property type="entry name" value="Uncharacterised protein PF12988, DUF3872"/>
    <property type="match status" value="1"/>
</dbReference>
<comment type="caution">
    <text evidence="1">The sequence shown here is derived from an EMBL/GenBank/DDBJ whole genome shotgun (WGS) entry which is preliminary data.</text>
</comment>
<dbReference type="InterPro" id="IPR024355">
    <property type="entry name" value="TraQ_bacteroidetes"/>
</dbReference>
<evidence type="ECO:0000313" key="1">
    <source>
        <dbReference type="EMBL" id="TDQ10179.1"/>
    </source>
</evidence>
<sequence>MIAIFNKFRMGLLPIYVLLAILTASVTLVSCSKDDELEVQNDFPFEVNVMPVPKDVANGQTVEIRITIQRTGNYSNTQYFLRYFQFDGQGTLRYYDEAPYLPNDLYSLPTEQFRLYYTSTSAVSQSFDVWISDSFGNEKQISFSLTVMISIVAKRSPAAKAGFLFLE</sequence>
<dbReference type="CDD" id="cd13120">
    <property type="entry name" value="BF2867_like_N"/>
    <property type="match status" value="1"/>
</dbReference>
<dbReference type="InterPro" id="IPR038707">
    <property type="entry name" value="TraQ_sf"/>
</dbReference>
<dbReference type="Proteomes" id="UP000295620">
    <property type="component" value="Unassembled WGS sequence"/>
</dbReference>
<reference evidence="1 2" key="1">
    <citation type="submission" date="2019-03" db="EMBL/GenBank/DDBJ databases">
        <title>Genomic Encyclopedia of Archaeal and Bacterial Type Strains, Phase II (KMG-II): from individual species to whole genera.</title>
        <authorList>
            <person name="Goeker M."/>
        </authorList>
    </citation>
    <scope>NUCLEOTIDE SEQUENCE [LARGE SCALE GENOMIC DNA]</scope>
    <source>
        <strain evidence="1 2">DSM 19035</strain>
    </source>
</reference>
<dbReference type="AlphaFoldDB" id="A0A4R6SXJ7"/>
<dbReference type="Pfam" id="PF12988">
    <property type="entry name" value="TraQ_transposon"/>
    <property type="match status" value="1"/>
</dbReference>
<proteinExistence type="predicted"/>
<dbReference type="EMBL" id="SNYC01000004">
    <property type="protein sequence ID" value="TDQ10179.1"/>
    <property type="molecule type" value="Genomic_DNA"/>
</dbReference>
<gene>
    <name evidence="1" type="ORF">ATK78_2344</name>
</gene>
<name>A0A4R6SXJ7_9SPHI</name>
<accession>A0A4R6SXJ7</accession>
<protein>
    <submittedName>
        <fullName evidence="1">Uncharacterized protein DUF3872</fullName>
    </submittedName>
</protein>
<dbReference type="PROSITE" id="PS51257">
    <property type="entry name" value="PROKAR_LIPOPROTEIN"/>
    <property type="match status" value="1"/>
</dbReference>
<evidence type="ECO:0000313" key="2">
    <source>
        <dbReference type="Proteomes" id="UP000295620"/>
    </source>
</evidence>